<accession>A0ABT9ZST8</accession>
<sequence>MTIVDSHFIRELNESKVLEMIIKKRLISRAEISKVCGLNKATVSSIVKSLVQKNLIEEVGIGDSKGGRRPVMFRFQEKAGLSLSIDIGYNYISSMLTYLDGTKIDYRNTTVEIKRESILNELITIINNYIKASPKTYYGIIGISIGIHGIINDNEIIFSPNYNLSKLNFSEELEKHFNIPIVLENEANLSALGEKFCSTNTANLICISIGSGIGSGIIIDNKLFKGRKGFSGEIGHTILVPHGLECPCGNYGCFEQYASEKSLLMEYSKYKGRDVTFNELKNAYNTKENYAVRIVDKFIHFMAQGINNLINSFNPELVIINSKFTNEIDGTIEKIEESLFSKMNNYSAINSSKLGKEAPLLGGNYINILNFLNINEYEAQNINIMAPNHNEIH</sequence>
<dbReference type="InterPro" id="IPR049874">
    <property type="entry name" value="ROK_cs"/>
</dbReference>
<keyword evidence="5" id="KW-1185">Reference proteome</keyword>
<dbReference type="RefSeq" id="WP_307321630.1">
    <property type="nucleotide sequence ID" value="NZ_JAUSUG010000002.1"/>
</dbReference>
<dbReference type="PROSITE" id="PS01125">
    <property type="entry name" value="ROK"/>
    <property type="match status" value="1"/>
</dbReference>
<dbReference type="SUPFAM" id="SSF53067">
    <property type="entry name" value="Actin-like ATPase domain"/>
    <property type="match status" value="1"/>
</dbReference>
<organism evidence="4 5">
    <name type="scientific">Evansella vedderi</name>
    <dbReference type="NCBI Taxonomy" id="38282"/>
    <lineage>
        <taxon>Bacteria</taxon>
        <taxon>Bacillati</taxon>
        <taxon>Bacillota</taxon>
        <taxon>Bacilli</taxon>
        <taxon>Bacillales</taxon>
        <taxon>Bacillaceae</taxon>
        <taxon>Evansella</taxon>
    </lineage>
</organism>
<evidence type="ECO:0000313" key="4">
    <source>
        <dbReference type="EMBL" id="MDQ0253240.1"/>
    </source>
</evidence>
<gene>
    <name evidence="4" type="ORF">J2S74_000612</name>
</gene>
<dbReference type="Pfam" id="PF13412">
    <property type="entry name" value="HTH_24"/>
    <property type="match status" value="1"/>
</dbReference>
<dbReference type="Proteomes" id="UP001230005">
    <property type="component" value="Unassembled WGS sequence"/>
</dbReference>
<keyword evidence="4" id="KW-0418">Kinase</keyword>
<dbReference type="Pfam" id="PF00480">
    <property type="entry name" value="ROK"/>
    <property type="match status" value="1"/>
</dbReference>
<dbReference type="PANTHER" id="PTHR18964">
    <property type="entry name" value="ROK (REPRESSOR, ORF, KINASE) FAMILY"/>
    <property type="match status" value="1"/>
</dbReference>
<proteinExistence type="inferred from homology"/>
<evidence type="ECO:0000256" key="2">
    <source>
        <dbReference type="ARBA" id="ARBA00006479"/>
    </source>
</evidence>
<dbReference type="InterPro" id="IPR000600">
    <property type="entry name" value="ROK"/>
</dbReference>
<evidence type="ECO:0000256" key="1">
    <source>
        <dbReference type="ARBA" id="ARBA00002486"/>
    </source>
</evidence>
<reference evidence="4 5" key="1">
    <citation type="submission" date="2023-07" db="EMBL/GenBank/DDBJ databases">
        <title>Genomic Encyclopedia of Type Strains, Phase IV (KMG-IV): sequencing the most valuable type-strain genomes for metagenomic binning, comparative biology and taxonomic classification.</title>
        <authorList>
            <person name="Goeker M."/>
        </authorList>
    </citation>
    <scope>NUCLEOTIDE SEQUENCE [LARGE SCALE GENOMIC DNA]</scope>
    <source>
        <strain evidence="4 5">DSM 9768</strain>
    </source>
</reference>
<dbReference type="EMBL" id="JAUSUG010000002">
    <property type="protein sequence ID" value="MDQ0253240.1"/>
    <property type="molecule type" value="Genomic_DNA"/>
</dbReference>
<keyword evidence="3" id="KW-0119">Carbohydrate metabolism</keyword>
<evidence type="ECO:0000313" key="5">
    <source>
        <dbReference type="Proteomes" id="UP001230005"/>
    </source>
</evidence>
<keyword evidence="3" id="KW-0859">Xylose metabolism</keyword>
<comment type="caution">
    <text evidence="4">The sequence shown here is derived from an EMBL/GenBank/DDBJ whole genome shotgun (WGS) entry which is preliminary data.</text>
</comment>
<dbReference type="SUPFAM" id="SSF46785">
    <property type="entry name" value="Winged helix' DNA-binding domain"/>
    <property type="match status" value="1"/>
</dbReference>
<name>A0ABT9ZST8_9BACI</name>
<dbReference type="InterPro" id="IPR036388">
    <property type="entry name" value="WH-like_DNA-bd_sf"/>
</dbReference>
<comment type="similarity">
    <text evidence="2">Belongs to the ROK (NagC/XylR) family.</text>
</comment>
<evidence type="ECO:0000256" key="3">
    <source>
        <dbReference type="ARBA" id="ARBA00022629"/>
    </source>
</evidence>
<protein>
    <submittedName>
        <fullName evidence="4">NBD/HSP70 family sugar kinase</fullName>
    </submittedName>
</protein>
<dbReference type="PANTHER" id="PTHR18964:SF149">
    <property type="entry name" value="BIFUNCTIONAL UDP-N-ACETYLGLUCOSAMINE 2-EPIMERASE_N-ACETYLMANNOSAMINE KINASE"/>
    <property type="match status" value="1"/>
</dbReference>
<dbReference type="Gene3D" id="1.10.10.10">
    <property type="entry name" value="Winged helix-like DNA-binding domain superfamily/Winged helix DNA-binding domain"/>
    <property type="match status" value="1"/>
</dbReference>
<dbReference type="CDD" id="cd24077">
    <property type="entry name" value="ASKHA_ATPase_ROK_SaXylR-like"/>
    <property type="match status" value="1"/>
</dbReference>
<dbReference type="InterPro" id="IPR036390">
    <property type="entry name" value="WH_DNA-bd_sf"/>
</dbReference>
<dbReference type="GO" id="GO:0016301">
    <property type="term" value="F:kinase activity"/>
    <property type="evidence" value="ECO:0007669"/>
    <property type="project" value="UniProtKB-KW"/>
</dbReference>
<keyword evidence="4" id="KW-0808">Transferase</keyword>
<dbReference type="InterPro" id="IPR043129">
    <property type="entry name" value="ATPase_NBD"/>
</dbReference>
<dbReference type="Gene3D" id="3.30.420.40">
    <property type="match status" value="2"/>
</dbReference>
<comment type="function">
    <text evidence="1">Transcriptional repressor of xylose-utilizing enzymes.</text>
</comment>